<dbReference type="EMBL" id="NFHO01000015">
    <property type="protein sequence ID" value="OUN41381.1"/>
    <property type="molecule type" value="Genomic_DNA"/>
</dbReference>
<keyword evidence="2" id="KW-1185">Reference proteome</keyword>
<sequence length="468" mass="52227">MLYLGDTNYKGTDFSFGFDGERLELVPRPGEWDKAQALEPGFCQNGVRHFTGEGVPIESNYFELSPSNAPEKLVVFPESDAFAPEPMLFRSLRVGARAFFELDRRLPVVGLRFHSPHLSKCYDDKAALDMRREREVARFSVSTKRPKPLSCDFTFEGRPVRATLFYIEKMKHGSGEPPLTVESALDLSFGAEDDFSFVFDLAMVARDFLAFCLQASGAEFDAVEVLVEKPANGWYREHTGKDRVVSPGGSLTLSKRPVGCTGEVKYHIPLGIVDGFEGALFQKIADRELSLRHLPSPGRVGVWDDARIILLAASFDQEATLLYPEGIPHKESTMEARSIVVGTLGKAEGEARNKKIRKKVIKLVKRLTRVAEEGDPFSSRMVQVYKDHSSLIEGLCPCLDSKESFTELAERIQALRNSLAHGHLEVAYGDSIVDDVLALEKVVLAIQMLRLGLKDEDVARMVDIARRR</sequence>
<proteinExistence type="predicted"/>
<evidence type="ECO:0008006" key="3">
    <source>
        <dbReference type="Google" id="ProtNLM"/>
    </source>
</evidence>
<name>A0A1Y3TY92_9ACTN</name>
<accession>A0A1Y3TY92</accession>
<reference evidence="2" key="1">
    <citation type="submission" date="2017-04" db="EMBL/GenBank/DDBJ databases">
        <title>Function of individual gut microbiota members based on whole genome sequencing of pure cultures obtained from chicken caecum.</title>
        <authorList>
            <person name="Medvecky M."/>
            <person name="Cejkova D."/>
            <person name="Polansky O."/>
            <person name="Karasova D."/>
            <person name="Kubasova T."/>
            <person name="Cizek A."/>
            <person name="Rychlik I."/>
        </authorList>
    </citation>
    <scope>NUCLEOTIDE SEQUENCE [LARGE SCALE GENOMIC DNA]</scope>
    <source>
        <strain evidence="2">An70</strain>
    </source>
</reference>
<organism evidence="1 2">
    <name type="scientific">Enorma massiliensis</name>
    <dbReference type="NCBI Taxonomy" id="1472761"/>
    <lineage>
        <taxon>Bacteria</taxon>
        <taxon>Bacillati</taxon>
        <taxon>Actinomycetota</taxon>
        <taxon>Coriobacteriia</taxon>
        <taxon>Coriobacteriales</taxon>
        <taxon>Coriobacteriaceae</taxon>
        <taxon>Enorma</taxon>
    </lineage>
</organism>
<dbReference type="AlphaFoldDB" id="A0A1Y3TY92"/>
<dbReference type="Proteomes" id="UP000196560">
    <property type="component" value="Unassembled WGS sequence"/>
</dbReference>
<gene>
    <name evidence="1" type="ORF">B5G21_09925</name>
</gene>
<comment type="caution">
    <text evidence="1">The sequence shown here is derived from an EMBL/GenBank/DDBJ whole genome shotgun (WGS) entry which is preliminary data.</text>
</comment>
<protein>
    <recommendedName>
        <fullName evidence="3">ApeA N-terminal domain-containing protein</fullName>
    </recommendedName>
</protein>
<evidence type="ECO:0000313" key="2">
    <source>
        <dbReference type="Proteomes" id="UP000196560"/>
    </source>
</evidence>
<evidence type="ECO:0000313" key="1">
    <source>
        <dbReference type="EMBL" id="OUN41381.1"/>
    </source>
</evidence>